<evidence type="ECO:0000313" key="3">
    <source>
        <dbReference type="Proteomes" id="UP000015100"/>
    </source>
</evidence>
<protein>
    <submittedName>
        <fullName evidence="2">Uncharacterized protein</fullName>
    </submittedName>
</protein>
<proteinExistence type="predicted"/>
<dbReference type="STRING" id="1284197.S8C2N7"/>
<keyword evidence="3" id="KW-1185">Reference proteome</keyword>
<evidence type="ECO:0000256" key="1">
    <source>
        <dbReference type="SAM" id="MobiDB-lite"/>
    </source>
</evidence>
<organism evidence="2 3">
    <name type="scientific">Dactylellina haptotyla (strain CBS 200.50)</name>
    <name type="common">Nematode-trapping fungus</name>
    <name type="synonym">Monacrosporium haptotylum</name>
    <dbReference type="NCBI Taxonomy" id="1284197"/>
    <lineage>
        <taxon>Eukaryota</taxon>
        <taxon>Fungi</taxon>
        <taxon>Dikarya</taxon>
        <taxon>Ascomycota</taxon>
        <taxon>Pezizomycotina</taxon>
        <taxon>Orbiliomycetes</taxon>
        <taxon>Orbiliales</taxon>
        <taxon>Orbiliaceae</taxon>
        <taxon>Dactylellina</taxon>
    </lineage>
</organism>
<dbReference type="EMBL" id="AQGS01000001">
    <property type="protein sequence ID" value="EPS45953.1"/>
    <property type="molecule type" value="Genomic_DNA"/>
</dbReference>
<feature type="region of interest" description="Disordered" evidence="1">
    <location>
        <begin position="94"/>
        <end position="115"/>
    </location>
</feature>
<reference evidence="2 3" key="1">
    <citation type="journal article" date="2013" name="PLoS Genet.">
        <title>Genomic mechanisms accounting for the adaptation to parasitism in nematode-trapping fungi.</title>
        <authorList>
            <person name="Meerupati T."/>
            <person name="Andersson K.M."/>
            <person name="Friman E."/>
            <person name="Kumar D."/>
            <person name="Tunlid A."/>
            <person name="Ahren D."/>
        </authorList>
    </citation>
    <scope>NUCLEOTIDE SEQUENCE [LARGE SCALE GENOMIC DNA]</scope>
    <source>
        <strain evidence="2 3">CBS 200.50</strain>
    </source>
</reference>
<feature type="region of interest" description="Disordered" evidence="1">
    <location>
        <begin position="422"/>
        <end position="445"/>
    </location>
</feature>
<comment type="caution">
    <text evidence="2">The sequence shown here is derived from an EMBL/GenBank/DDBJ whole genome shotgun (WGS) entry which is preliminary data.</text>
</comment>
<dbReference type="OrthoDB" id="1911848at2759"/>
<feature type="compositionally biased region" description="Basic and acidic residues" evidence="1">
    <location>
        <begin position="422"/>
        <end position="436"/>
    </location>
</feature>
<evidence type="ECO:0000313" key="2">
    <source>
        <dbReference type="EMBL" id="EPS45953.1"/>
    </source>
</evidence>
<accession>S8C2N7</accession>
<name>S8C2N7_DACHA</name>
<sequence>MPRFSGTATENKPQRKPTSVLMLEFGFNDLALEQESEFVEATFKSLGYNVERFQIGYQIYPFKIYTNGFNPILDDIRGIVEGYVNRIVPVEETKNKSNKQQTVKETSKNERRRFAESRARREKIDGILDALKNQSDLTQVLKTYGPEYDDFIRYLQEYLKQPVNRRAETWLKSKIEAFLEHMMSNINEDRRYIIYYYGHGDILYPRNPRLGERVQVTPTLSIFSHNPPESKEEETQWDAYYQHIKESRYEHLIQPTNSKCSECTVYEENFLNFHALYQNPVITVRWEKIYKPIVDALTNILVILDCCNAGLAASTMNKMIQYGAISEYRKELIGACGWGNKTQDLMSEAMISCLNKHLGDEACMSISSTTLVTEMDNWLATKLRSKSKKNPAQAVYCLIQRVLHNPNRSTVNILPMKPKTEDLLDQNHKYKKDELMKPGTGSTKH</sequence>
<reference evidence="3" key="2">
    <citation type="submission" date="2013-04" db="EMBL/GenBank/DDBJ databases">
        <title>Genomic mechanisms accounting for the adaptation to parasitism in nematode-trapping fungi.</title>
        <authorList>
            <person name="Ahren D.G."/>
        </authorList>
    </citation>
    <scope>NUCLEOTIDE SEQUENCE [LARGE SCALE GENOMIC DNA]</scope>
    <source>
        <strain evidence="3">CBS 200.50</strain>
    </source>
</reference>
<feature type="compositionally biased region" description="Basic and acidic residues" evidence="1">
    <location>
        <begin position="105"/>
        <end position="115"/>
    </location>
</feature>
<dbReference type="eggNOG" id="ENOG502SVSK">
    <property type="taxonomic scope" value="Eukaryota"/>
</dbReference>
<gene>
    <name evidence="2" type="ORF">H072_10</name>
</gene>
<dbReference type="Proteomes" id="UP000015100">
    <property type="component" value="Unassembled WGS sequence"/>
</dbReference>
<dbReference type="AlphaFoldDB" id="S8C2N7"/>
<dbReference type="HOGENOM" id="CLU_615410_0_0_1"/>